<evidence type="ECO:0000259" key="7">
    <source>
        <dbReference type="Pfam" id="PF01578"/>
    </source>
</evidence>
<keyword evidence="2 6" id="KW-0812">Transmembrane</keyword>
<feature type="transmembrane region" description="Helical" evidence="6">
    <location>
        <begin position="305"/>
        <end position="325"/>
    </location>
</feature>
<keyword evidence="4 6" id="KW-1133">Transmembrane helix</keyword>
<dbReference type="NCBIfam" id="TIGR03144">
    <property type="entry name" value="cytochr_II_ccsB"/>
    <property type="match status" value="1"/>
</dbReference>
<sequence length="395" mass="43980">MDYHAISSNFLYAAFVLYLIATIFFGATMGNKRTENVKSKAAAIGISVTILGFISHLVAFIVRWIASGHAPIGNMFEFISFFGMMMVFGFIVIYFIYRETTVGLFALPIAVLIIGYGSMFPTEISPLVPSLQSNWLYIHVTTAALGEAILAISFVAGLVYLIKKIDQTSTSKHTTWLEIVLFLLITTLAFIIVTITFNTTGYESTFTKEVAEQETEITYHMPILIEPNDAELVTDGVFTTGFEAPKWMQGEDAGKKLNTLVWSLLVGLGLYGIIRLIVRKRVAAAIQPKLDNVNLEKVDEIMYRAVAIGFPIFTLGALIFAAIWAQEAWGRFWGWDPKEVWALVTWLFYAVFLHLRLGAGWHGEKSAWLAVIGFAIIMMNLIVVNLVIAGIHSYA</sequence>
<feature type="transmembrane region" description="Helical" evidence="6">
    <location>
        <begin position="136"/>
        <end position="162"/>
    </location>
</feature>
<dbReference type="InterPro" id="IPR002541">
    <property type="entry name" value="Cyt_c_assembly"/>
</dbReference>
<feature type="transmembrane region" description="Helical" evidence="6">
    <location>
        <begin position="104"/>
        <end position="124"/>
    </location>
</feature>
<dbReference type="GO" id="GO:0005886">
    <property type="term" value="C:plasma membrane"/>
    <property type="evidence" value="ECO:0007669"/>
    <property type="project" value="TreeGrafter"/>
</dbReference>
<feature type="transmembrane region" description="Helical" evidence="6">
    <location>
        <begin position="42"/>
        <end position="66"/>
    </location>
</feature>
<feature type="transmembrane region" description="Helical" evidence="6">
    <location>
        <begin position="260"/>
        <end position="278"/>
    </location>
</feature>
<feature type="transmembrane region" description="Helical" evidence="6">
    <location>
        <begin position="369"/>
        <end position="391"/>
    </location>
</feature>
<evidence type="ECO:0000256" key="5">
    <source>
        <dbReference type="ARBA" id="ARBA00023136"/>
    </source>
</evidence>
<dbReference type="EMBL" id="RKRF01000007">
    <property type="protein sequence ID" value="RPF55735.1"/>
    <property type="molecule type" value="Genomic_DNA"/>
</dbReference>
<feature type="transmembrane region" description="Helical" evidence="6">
    <location>
        <begin position="174"/>
        <end position="197"/>
    </location>
</feature>
<dbReference type="AlphaFoldDB" id="A0A3N5CAP0"/>
<name>A0A3N5CAP0_9BACI</name>
<evidence type="ECO:0000256" key="1">
    <source>
        <dbReference type="ARBA" id="ARBA00004141"/>
    </source>
</evidence>
<organism evidence="8 9">
    <name type="scientific">Aquisalibacillus elongatus</name>
    <dbReference type="NCBI Taxonomy" id="485577"/>
    <lineage>
        <taxon>Bacteria</taxon>
        <taxon>Bacillati</taxon>
        <taxon>Bacillota</taxon>
        <taxon>Bacilli</taxon>
        <taxon>Bacillales</taxon>
        <taxon>Bacillaceae</taxon>
        <taxon>Aquisalibacillus</taxon>
    </lineage>
</organism>
<dbReference type="RefSeq" id="WP_124219626.1">
    <property type="nucleotide sequence ID" value="NZ_RKRF01000007.1"/>
</dbReference>
<dbReference type="Proteomes" id="UP000276443">
    <property type="component" value="Unassembled WGS sequence"/>
</dbReference>
<dbReference type="GO" id="GO:0017004">
    <property type="term" value="P:cytochrome complex assembly"/>
    <property type="evidence" value="ECO:0007669"/>
    <property type="project" value="UniProtKB-KW"/>
</dbReference>
<dbReference type="InterPro" id="IPR017562">
    <property type="entry name" value="Cyt_c_biogenesis_CcsA"/>
</dbReference>
<evidence type="ECO:0000313" key="9">
    <source>
        <dbReference type="Proteomes" id="UP000276443"/>
    </source>
</evidence>
<dbReference type="PANTHER" id="PTHR30071:SF1">
    <property type="entry name" value="CYTOCHROME B_B6 PROTEIN-RELATED"/>
    <property type="match status" value="1"/>
</dbReference>
<dbReference type="GO" id="GO:0020037">
    <property type="term" value="F:heme binding"/>
    <property type="evidence" value="ECO:0007669"/>
    <property type="project" value="InterPro"/>
</dbReference>
<keyword evidence="3" id="KW-0201">Cytochrome c-type biogenesis</keyword>
<comment type="caution">
    <text evidence="8">The sequence shown here is derived from an EMBL/GenBank/DDBJ whole genome shotgun (WGS) entry which is preliminary data.</text>
</comment>
<dbReference type="Pfam" id="PF01578">
    <property type="entry name" value="Cytochrom_C_asm"/>
    <property type="match status" value="2"/>
</dbReference>
<evidence type="ECO:0000256" key="2">
    <source>
        <dbReference type="ARBA" id="ARBA00022692"/>
    </source>
</evidence>
<keyword evidence="5 6" id="KW-0472">Membrane</keyword>
<feature type="domain" description="Cytochrome c assembly protein" evidence="7">
    <location>
        <begin position="268"/>
        <end position="392"/>
    </location>
</feature>
<feature type="domain" description="Cytochrome c assembly protein" evidence="7">
    <location>
        <begin position="76"/>
        <end position="196"/>
    </location>
</feature>
<keyword evidence="9" id="KW-1185">Reference proteome</keyword>
<reference evidence="8 9" key="1">
    <citation type="submission" date="2018-11" db="EMBL/GenBank/DDBJ databases">
        <title>Genomic Encyclopedia of Type Strains, Phase IV (KMG-IV): sequencing the most valuable type-strain genomes for metagenomic binning, comparative biology and taxonomic classification.</title>
        <authorList>
            <person name="Goeker M."/>
        </authorList>
    </citation>
    <scope>NUCLEOTIDE SEQUENCE [LARGE SCALE GENOMIC DNA]</scope>
    <source>
        <strain evidence="8 9">DSM 18090</strain>
    </source>
</reference>
<dbReference type="PANTHER" id="PTHR30071">
    <property type="entry name" value="HEME EXPORTER PROTEIN C"/>
    <property type="match status" value="1"/>
</dbReference>
<dbReference type="InterPro" id="IPR045062">
    <property type="entry name" value="Cyt_c_biogenesis_CcsA/CcmC"/>
</dbReference>
<evidence type="ECO:0000256" key="4">
    <source>
        <dbReference type="ARBA" id="ARBA00022989"/>
    </source>
</evidence>
<protein>
    <submittedName>
        <fullName evidence="8">Cytochrome c-type biogenesis protein CcsB</fullName>
    </submittedName>
</protein>
<accession>A0A3N5CAP0</accession>
<evidence type="ECO:0000256" key="3">
    <source>
        <dbReference type="ARBA" id="ARBA00022748"/>
    </source>
</evidence>
<proteinExistence type="predicted"/>
<feature type="transmembrane region" description="Helical" evidence="6">
    <location>
        <begin position="78"/>
        <end position="97"/>
    </location>
</feature>
<gene>
    <name evidence="8" type="ORF">EDC24_0619</name>
</gene>
<dbReference type="OrthoDB" id="9814290at2"/>
<evidence type="ECO:0000313" key="8">
    <source>
        <dbReference type="EMBL" id="RPF55735.1"/>
    </source>
</evidence>
<comment type="subcellular location">
    <subcellularLocation>
        <location evidence="1">Membrane</location>
        <topology evidence="1">Multi-pass membrane protein</topology>
    </subcellularLocation>
</comment>
<feature type="transmembrane region" description="Helical" evidence="6">
    <location>
        <begin position="340"/>
        <end position="357"/>
    </location>
</feature>
<feature type="transmembrane region" description="Helical" evidence="6">
    <location>
        <begin position="12"/>
        <end position="30"/>
    </location>
</feature>
<evidence type="ECO:0000256" key="6">
    <source>
        <dbReference type="SAM" id="Phobius"/>
    </source>
</evidence>